<gene>
    <name evidence="1" type="ORF">JW984_16195</name>
</gene>
<organism evidence="1 2">
    <name type="scientific">Candidatus Zymogenus saltonus</name>
    <dbReference type="NCBI Taxonomy" id="2844893"/>
    <lineage>
        <taxon>Bacteria</taxon>
        <taxon>Deltaproteobacteria</taxon>
        <taxon>Candidatus Zymogenia</taxon>
        <taxon>Candidatus Zymogeniales</taxon>
        <taxon>Candidatus Zymogenaceae</taxon>
        <taxon>Candidatus Zymogenus</taxon>
    </lineage>
</organism>
<reference evidence="1" key="2">
    <citation type="submission" date="2021-01" db="EMBL/GenBank/DDBJ databases">
        <authorList>
            <person name="Hahn C.R."/>
            <person name="Youssef N.H."/>
            <person name="Elshahed M."/>
        </authorList>
    </citation>
    <scope>NUCLEOTIDE SEQUENCE</scope>
    <source>
        <strain evidence="1">Zod_Metabat.24</strain>
    </source>
</reference>
<accession>A0A9D8KJN8</accession>
<dbReference type="EMBL" id="JAFGIX010000086">
    <property type="protein sequence ID" value="MBN1574738.1"/>
    <property type="molecule type" value="Genomic_DNA"/>
</dbReference>
<proteinExistence type="predicted"/>
<protein>
    <submittedName>
        <fullName evidence="1">Uncharacterized protein</fullName>
    </submittedName>
</protein>
<evidence type="ECO:0000313" key="2">
    <source>
        <dbReference type="Proteomes" id="UP000809273"/>
    </source>
</evidence>
<dbReference type="AlphaFoldDB" id="A0A9D8KJN8"/>
<reference evidence="1" key="1">
    <citation type="journal article" date="2021" name="Environ. Microbiol.">
        <title>Genomic characterization of three novel Desulfobacterota classes expand the metabolic and phylogenetic diversity of the phylum.</title>
        <authorList>
            <person name="Murphy C.L."/>
            <person name="Biggerstaff J."/>
            <person name="Eichhorn A."/>
            <person name="Ewing E."/>
            <person name="Shahan R."/>
            <person name="Soriano D."/>
            <person name="Stewart S."/>
            <person name="VanMol K."/>
            <person name="Walker R."/>
            <person name="Walters P."/>
            <person name="Elshahed M.S."/>
            <person name="Youssef N.H."/>
        </authorList>
    </citation>
    <scope>NUCLEOTIDE SEQUENCE</scope>
    <source>
        <strain evidence="1">Zod_Metabat.24</strain>
    </source>
</reference>
<comment type="caution">
    <text evidence="1">The sequence shown here is derived from an EMBL/GenBank/DDBJ whole genome shotgun (WGS) entry which is preliminary data.</text>
</comment>
<name>A0A9D8KJN8_9DELT</name>
<sequence length="208" mass="24790">MKQTIKIDKRINEKKILRELEEKQREIPKIVIMSDKTERTLNPSTILFVNYLNKNIKDIKLKKEIFDILYELIEIRDYYFKVSIDIHKRDDMFSKAKDAVKKINYRIESLNASIKPELHTYFSKIGDFTLNPGVTLRFGNREPRTKEHKAFLLLSDFLKSRDFHLLGRCAFRVRGRKSCNNLFLSTNKTTEHCSRWCGQTHSRLKKDF</sequence>
<evidence type="ECO:0000313" key="1">
    <source>
        <dbReference type="EMBL" id="MBN1574738.1"/>
    </source>
</evidence>
<dbReference type="Proteomes" id="UP000809273">
    <property type="component" value="Unassembled WGS sequence"/>
</dbReference>